<feature type="domain" description="RRM" evidence="6">
    <location>
        <begin position="109"/>
        <end position="185"/>
    </location>
</feature>
<dbReference type="CDD" id="cd12325">
    <property type="entry name" value="RRM1_hnRNPA_hnRNPD_like"/>
    <property type="match status" value="1"/>
</dbReference>
<dbReference type="EMBL" id="JBGBPQ010000018">
    <property type="protein sequence ID" value="KAL1507000.1"/>
    <property type="molecule type" value="Genomic_DNA"/>
</dbReference>
<evidence type="ECO:0000313" key="7">
    <source>
        <dbReference type="EMBL" id="KAL1507000.1"/>
    </source>
</evidence>
<gene>
    <name evidence="7" type="ORF">AB1Y20_007863</name>
</gene>
<evidence type="ECO:0000259" key="6">
    <source>
        <dbReference type="PROSITE" id="PS50102"/>
    </source>
</evidence>
<dbReference type="PROSITE" id="PS50102">
    <property type="entry name" value="RRM"/>
    <property type="match status" value="2"/>
</dbReference>
<protein>
    <recommendedName>
        <fullName evidence="6">RRM domain-containing protein</fullName>
    </recommendedName>
</protein>
<keyword evidence="1" id="KW-0677">Repeat</keyword>
<dbReference type="PANTHER" id="PTHR48032">
    <property type="entry name" value="RNA-BINDING PROTEIN MUSASHI HOMOLOG RBP6"/>
    <property type="match status" value="1"/>
</dbReference>
<feature type="region of interest" description="Disordered" evidence="5">
    <location>
        <begin position="179"/>
        <end position="224"/>
    </location>
</feature>
<feature type="region of interest" description="Disordered" evidence="5">
    <location>
        <begin position="710"/>
        <end position="747"/>
    </location>
</feature>
<reference evidence="7 8" key="1">
    <citation type="journal article" date="2024" name="Science">
        <title>Giant polyketide synthase enzymes in the biosynthesis of giant marine polyether toxins.</title>
        <authorList>
            <person name="Fallon T.R."/>
            <person name="Shende V.V."/>
            <person name="Wierzbicki I.H."/>
            <person name="Pendleton A.L."/>
            <person name="Watervoot N.F."/>
            <person name="Auber R.P."/>
            <person name="Gonzalez D.J."/>
            <person name="Wisecaver J.H."/>
            <person name="Moore B.S."/>
        </authorList>
    </citation>
    <scope>NUCLEOTIDE SEQUENCE [LARGE SCALE GENOMIC DNA]</scope>
    <source>
        <strain evidence="7 8">12B1</strain>
    </source>
</reference>
<evidence type="ECO:0000256" key="5">
    <source>
        <dbReference type="SAM" id="MobiDB-lite"/>
    </source>
</evidence>
<sequence length="747" mass="78422">MMVQLTPSTMDELWGAYLTISTITRYLETFRTNGRTFRSISAHLHISERTLRVLEGLGGLIGPGKVEVRHCGAPRMATLAVDMAGGRLMSSCAPSVSQSRPTKEQLEMGKVFVGGLSRETTTNGLRGYFERFGDISDCVVMKDRSTGAPRGFGFVTYASQVIADRVVLHRHVIDGKEVEAKPAVPRDSEALPTRSTTTPPVPGTTSATTQLASQPPPASGNAVAALVAPPPQMNGVSSAQQAADVPSKKIFVGGLSHDTSEQDFIAYFSNFGQVVDCVIMCDPHTRKPRGFGFITYDNNKAVDLVCGHKFHDLNGKRVEVKRAIPQERIAADDGTGSENSYGHSGFGQGRRGAPPTNGGAMYHPNPYVGGPGCIGMLGAPVPGPGPLANQGMPPMPGGPAAGMFAGMVGMPNALNPSAWNMNMLPNMMPNMMNGHPSPPQPCVTSLPTMNGDASSANLAAMGGASPALPPPINGPAAPLPAMVGNTSVPNAETNAALNAALSAANSVLNAAAALTEPPLDPATESVALNPTVRNAFANPKNNYGSASAALSAGLRAGYGLDERTSSGSPKTGPIDPAELLAEVPKVGLSPPHETAGMITEQDAQAQGLPPTPAQQGAQVAQVQEQLQAMLQQQGVMTDGAGAQVLTPGQLQQQLQALQQQQHLLQQLQQQQIQLQIQQQKQQQQLQMHLHIQQNSQEATSPNGEAQLTDDAAAQMMQLAFSESSQPRSVGPQPDMPGFQIQGFNQFP</sequence>
<dbReference type="PANTHER" id="PTHR48032:SF6">
    <property type="entry name" value="RNA-BINDING (RRM_RBD_RNP MOTIFS) FAMILY PROTEIN"/>
    <property type="match status" value="1"/>
</dbReference>
<name>A0AB34IT88_PRYPA</name>
<dbReference type="InterPro" id="IPR035979">
    <property type="entry name" value="RBD_domain_sf"/>
</dbReference>
<feature type="coiled-coil region" evidence="4">
    <location>
        <begin position="650"/>
        <end position="684"/>
    </location>
</feature>
<proteinExistence type="predicted"/>
<feature type="compositionally biased region" description="Low complexity" evidence="5">
    <location>
        <begin position="192"/>
        <end position="209"/>
    </location>
</feature>
<keyword evidence="8" id="KW-1185">Reference proteome</keyword>
<feature type="compositionally biased region" description="Basic and acidic residues" evidence="5">
    <location>
        <begin position="179"/>
        <end position="189"/>
    </location>
</feature>
<evidence type="ECO:0000256" key="1">
    <source>
        <dbReference type="ARBA" id="ARBA00022737"/>
    </source>
</evidence>
<keyword evidence="4" id="KW-0175">Coiled coil</keyword>
<feature type="region of interest" description="Disordered" evidence="5">
    <location>
        <begin position="332"/>
        <end position="351"/>
    </location>
</feature>
<dbReference type="SMART" id="SM00360">
    <property type="entry name" value="RRM"/>
    <property type="match status" value="2"/>
</dbReference>
<dbReference type="Pfam" id="PF00076">
    <property type="entry name" value="RRM_1"/>
    <property type="match status" value="2"/>
</dbReference>
<organism evidence="7 8">
    <name type="scientific">Prymnesium parvum</name>
    <name type="common">Toxic golden alga</name>
    <dbReference type="NCBI Taxonomy" id="97485"/>
    <lineage>
        <taxon>Eukaryota</taxon>
        <taxon>Haptista</taxon>
        <taxon>Haptophyta</taxon>
        <taxon>Prymnesiophyceae</taxon>
        <taxon>Prymnesiales</taxon>
        <taxon>Prymnesiaceae</taxon>
        <taxon>Prymnesium</taxon>
    </lineage>
</organism>
<dbReference type="AlphaFoldDB" id="A0AB34IT88"/>
<dbReference type="InterPro" id="IPR012677">
    <property type="entry name" value="Nucleotide-bd_a/b_plait_sf"/>
</dbReference>
<dbReference type="GO" id="GO:0006417">
    <property type="term" value="P:regulation of translation"/>
    <property type="evidence" value="ECO:0007669"/>
    <property type="project" value="TreeGrafter"/>
</dbReference>
<feature type="domain" description="RRM" evidence="6">
    <location>
        <begin position="248"/>
        <end position="325"/>
    </location>
</feature>
<evidence type="ECO:0000256" key="4">
    <source>
        <dbReference type="SAM" id="Coils"/>
    </source>
</evidence>
<evidence type="ECO:0000256" key="2">
    <source>
        <dbReference type="ARBA" id="ARBA00022884"/>
    </source>
</evidence>
<dbReference type="Proteomes" id="UP001515480">
    <property type="component" value="Unassembled WGS sequence"/>
</dbReference>
<evidence type="ECO:0000313" key="8">
    <source>
        <dbReference type="Proteomes" id="UP001515480"/>
    </source>
</evidence>
<dbReference type="GO" id="GO:0003729">
    <property type="term" value="F:mRNA binding"/>
    <property type="evidence" value="ECO:0007669"/>
    <property type="project" value="TreeGrafter"/>
</dbReference>
<keyword evidence="2 3" id="KW-0694">RNA-binding</keyword>
<evidence type="ECO:0000256" key="3">
    <source>
        <dbReference type="PROSITE-ProRule" id="PRU00176"/>
    </source>
</evidence>
<dbReference type="SUPFAM" id="SSF54928">
    <property type="entry name" value="RNA-binding domain, RBD"/>
    <property type="match status" value="2"/>
</dbReference>
<accession>A0AB34IT88</accession>
<dbReference type="InterPro" id="IPR000504">
    <property type="entry name" value="RRM_dom"/>
</dbReference>
<comment type="caution">
    <text evidence="7">The sequence shown here is derived from an EMBL/GenBank/DDBJ whole genome shotgun (WGS) entry which is preliminary data.</text>
</comment>
<dbReference type="Gene3D" id="3.30.70.330">
    <property type="match status" value="2"/>
</dbReference>